<accession>A0ABZ0W6A7</accession>
<evidence type="ECO:0000313" key="2">
    <source>
        <dbReference type="Proteomes" id="UP001325680"/>
    </source>
</evidence>
<proteinExistence type="predicted"/>
<keyword evidence="2" id="KW-1185">Reference proteome</keyword>
<dbReference type="RefSeq" id="WP_114791390.1">
    <property type="nucleotide sequence ID" value="NZ_CP139960.1"/>
</dbReference>
<dbReference type="PANTHER" id="PTHR38471:SF2">
    <property type="entry name" value="FOUR HELIX BUNDLE PROTEIN"/>
    <property type="match status" value="1"/>
</dbReference>
<dbReference type="NCBIfam" id="TIGR02436">
    <property type="entry name" value="four helix bundle protein"/>
    <property type="match status" value="1"/>
</dbReference>
<gene>
    <name evidence="1" type="ORF">U0035_00660</name>
</gene>
<dbReference type="Gene3D" id="1.20.1440.60">
    <property type="entry name" value="23S rRNA-intervening sequence"/>
    <property type="match status" value="1"/>
</dbReference>
<evidence type="ECO:0000313" key="1">
    <source>
        <dbReference type="EMBL" id="WQD38656.1"/>
    </source>
</evidence>
<protein>
    <submittedName>
        <fullName evidence="1">Four helix bundle protein</fullName>
    </submittedName>
</protein>
<dbReference type="Proteomes" id="UP001325680">
    <property type="component" value="Chromosome"/>
</dbReference>
<dbReference type="InterPro" id="IPR012657">
    <property type="entry name" value="23S_rRNA-intervening_sequence"/>
</dbReference>
<dbReference type="PANTHER" id="PTHR38471">
    <property type="entry name" value="FOUR HELIX BUNDLE PROTEIN"/>
    <property type="match status" value="1"/>
</dbReference>
<dbReference type="InterPro" id="IPR036583">
    <property type="entry name" value="23S_rRNA_IVS_sf"/>
</dbReference>
<dbReference type="EMBL" id="CP139960">
    <property type="protein sequence ID" value="WQD38656.1"/>
    <property type="molecule type" value="Genomic_DNA"/>
</dbReference>
<dbReference type="SUPFAM" id="SSF158446">
    <property type="entry name" value="IVS-encoded protein-like"/>
    <property type="match status" value="1"/>
</dbReference>
<organism evidence="1 2">
    <name type="scientific">Niabella yanshanensis</name>
    <dbReference type="NCBI Taxonomy" id="577386"/>
    <lineage>
        <taxon>Bacteria</taxon>
        <taxon>Pseudomonadati</taxon>
        <taxon>Bacteroidota</taxon>
        <taxon>Chitinophagia</taxon>
        <taxon>Chitinophagales</taxon>
        <taxon>Chitinophagaceae</taxon>
        <taxon>Niabella</taxon>
    </lineage>
</organism>
<name>A0ABZ0W6A7_9BACT</name>
<reference evidence="1 2" key="1">
    <citation type="submission" date="2023-12" db="EMBL/GenBank/DDBJ databases">
        <title>Genome sequencing and assembly of bacterial species from a model synthetic community.</title>
        <authorList>
            <person name="Hogle S.L."/>
        </authorList>
    </citation>
    <scope>NUCLEOTIDE SEQUENCE [LARGE SCALE GENOMIC DNA]</scope>
    <source>
        <strain evidence="1 2">HAMBI_3031</strain>
    </source>
</reference>
<sequence length="58" mass="6699">MTNYKNLEVWKKSMELVREIYLLTKTYPKEELYALTSQTKRAAVSVPANIAEGSGRNY</sequence>
<dbReference type="CDD" id="cd16377">
    <property type="entry name" value="23S_rRNA_IVP_like"/>
    <property type="match status" value="1"/>
</dbReference>
<dbReference type="Pfam" id="PF05635">
    <property type="entry name" value="23S_rRNA_IVP"/>
    <property type="match status" value="1"/>
</dbReference>